<dbReference type="PANTHER" id="PTHR46696:SF1">
    <property type="entry name" value="CYTOCHROME P450 YJIB-RELATED"/>
    <property type="match status" value="1"/>
</dbReference>
<keyword evidence="2" id="KW-0503">Monooxygenase</keyword>
<keyword evidence="5" id="KW-1185">Reference proteome</keyword>
<proteinExistence type="inferred from homology"/>
<feature type="region of interest" description="Disordered" evidence="3">
    <location>
        <begin position="1"/>
        <end position="31"/>
    </location>
</feature>
<dbReference type="SUPFAM" id="SSF48264">
    <property type="entry name" value="Cytochrome P450"/>
    <property type="match status" value="1"/>
</dbReference>
<dbReference type="CDD" id="cd11030">
    <property type="entry name" value="CYP105-like"/>
    <property type="match status" value="1"/>
</dbReference>
<protein>
    <submittedName>
        <fullName evidence="4">Cytochrome P450</fullName>
    </submittedName>
</protein>
<sequence>MSTSTDPGAATPQATTPTPAPDSALLLPAEADGCPFDPPSAYRQAADRSPVTRTRLWDGSSCWLVTGYQEVRTVLADQRFSADGLRPGFPFLSPGRRQLATNTPGFIRMDDPEHARLRRMLTTEFLVKRVEALRPALQRIVDDTLDRMLAAGGPVDLVTEFALPIPSLAICLLLGVPYEDHEFFQQQSRILLDTRSPGPAVSDAQRSLLSYLGDLATAKRRAPTDDILSRLAVRDDLATEEAASMALLLLIAGHETTANMTALSTLALLRNPAQAARLRAAGPAEAKAAVEELLRYLTIVQAGLPRVATEDLELGGTPIRAGDGLLCMLSTANRDESVFADGSELDLDRDARRHLAFGFGVHQCLGQPLARAELQIALHTLFTRLPQLRLAVDEEQLSYRTTMVVHGVDALPVSW</sequence>
<evidence type="ECO:0000256" key="1">
    <source>
        <dbReference type="ARBA" id="ARBA00010617"/>
    </source>
</evidence>
<evidence type="ECO:0000256" key="3">
    <source>
        <dbReference type="SAM" id="MobiDB-lite"/>
    </source>
</evidence>
<dbReference type="EMBL" id="BAAANT010000019">
    <property type="protein sequence ID" value="GAA2146146.1"/>
    <property type="molecule type" value="Genomic_DNA"/>
</dbReference>
<keyword evidence="2" id="KW-0479">Metal-binding</keyword>
<dbReference type="Proteomes" id="UP001422759">
    <property type="component" value="Unassembled WGS sequence"/>
</dbReference>
<gene>
    <name evidence="4" type="ORF">GCM10009760_35520</name>
</gene>
<keyword evidence="2" id="KW-0349">Heme</keyword>
<dbReference type="Gene3D" id="1.10.630.10">
    <property type="entry name" value="Cytochrome P450"/>
    <property type="match status" value="1"/>
</dbReference>
<evidence type="ECO:0000256" key="2">
    <source>
        <dbReference type="RuleBase" id="RU000461"/>
    </source>
</evidence>
<keyword evidence="2" id="KW-0408">Iron</keyword>
<reference evidence="5" key="1">
    <citation type="journal article" date="2019" name="Int. J. Syst. Evol. Microbiol.">
        <title>The Global Catalogue of Microorganisms (GCM) 10K type strain sequencing project: providing services to taxonomists for standard genome sequencing and annotation.</title>
        <authorList>
            <consortium name="The Broad Institute Genomics Platform"/>
            <consortium name="The Broad Institute Genome Sequencing Center for Infectious Disease"/>
            <person name="Wu L."/>
            <person name="Ma J."/>
        </authorList>
    </citation>
    <scope>NUCLEOTIDE SEQUENCE [LARGE SCALE GENOMIC DNA]</scope>
    <source>
        <strain evidence="5">JCM 14560</strain>
    </source>
</reference>
<accession>A0ABP5LEY7</accession>
<dbReference type="RefSeq" id="WP_344466057.1">
    <property type="nucleotide sequence ID" value="NZ_BAAANT010000019.1"/>
</dbReference>
<dbReference type="InterPro" id="IPR017972">
    <property type="entry name" value="Cyt_P450_CS"/>
</dbReference>
<comment type="caution">
    <text evidence="4">The sequence shown here is derived from an EMBL/GenBank/DDBJ whole genome shotgun (WGS) entry which is preliminary data.</text>
</comment>
<dbReference type="PRINTS" id="PR00385">
    <property type="entry name" value="P450"/>
</dbReference>
<dbReference type="PROSITE" id="PS00086">
    <property type="entry name" value="CYTOCHROME_P450"/>
    <property type="match status" value="1"/>
</dbReference>
<dbReference type="InterPro" id="IPR036396">
    <property type="entry name" value="Cyt_P450_sf"/>
</dbReference>
<dbReference type="PANTHER" id="PTHR46696">
    <property type="entry name" value="P450, PUTATIVE (EUROFUNG)-RELATED"/>
    <property type="match status" value="1"/>
</dbReference>
<organism evidence="4 5">
    <name type="scientific">Kitasatospora kazusensis</name>
    <dbReference type="NCBI Taxonomy" id="407974"/>
    <lineage>
        <taxon>Bacteria</taxon>
        <taxon>Bacillati</taxon>
        <taxon>Actinomycetota</taxon>
        <taxon>Actinomycetes</taxon>
        <taxon>Kitasatosporales</taxon>
        <taxon>Streptomycetaceae</taxon>
        <taxon>Kitasatospora</taxon>
    </lineage>
</organism>
<dbReference type="PRINTS" id="PR00359">
    <property type="entry name" value="BP450"/>
</dbReference>
<dbReference type="InterPro" id="IPR002397">
    <property type="entry name" value="Cyt_P450_B"/>
</dbReference>
<dbReference type="Pfam" id="PF00067">
    <property type="entry name" value="p450"/>
    <property type="match status" value="1"/>
</dbReference>
<name>A0ABP5LEY7_9ACTN</name>
<evidence type="ECO:0000313" key="5">
    <source>
        <dbReference type="Proteomes" id="UP001422759"/>
    </source>
</evidence>
<evidence type="ECO:0000313" key="4">
    <source>
        <dbReference type="EMBL" id="GAA2146146.1"/>
    </source>
</evidence>
<keyword evidence="2" id="KW-0560">Oxidoreductase</keyword>
<comment type="similarity">
    <text evidence="1 2">Belongs to the cytochrome P450 family.</text>
</comment>
<dbReference type="InterPro" id="IPR001128">
    <property type="entry name" value="Cyt_P450"/>
</dbReference>